<comment type="caution">
    <text evidence="2">The sequence shown here is derived from an EMBL/GenBank/DDBJ whole genome shotgun (WGS) entry which is preliminary data.</text>
</comment>
<evidence type="ECO:0000313" key="3">
    <source>
        <dbReference type="Proteomes" id="UP001558632"/>
    </source>
</evidence>
<organism evidence="2 3">
    <name type="scientific">Trichinella spiralis</name>
    <name type="common">Trichina worm</name>
    <dbReference type="NCBI Taxonomy" id="6334"/>
    <lineage>
        <taxon>Eukaryota</taxon>
        <taxon>Metazoa</taxon>
        <taxon>Ecdysozoa</taxon>
        <taxon>Nematoda</taxon>
        <taxon>Enoplea</taxon>
        <taxon>Dorylaimia</taxon>
        <taxon>Trichinellida</taxon>
        <taxon>Trichinellidae</taxon>
        <taxon>Trichinella</taxon>
    </lineage>
</organism>
<proteinExistence type="predicted"/>
<evidence type="ECO:0000313" key="2">
    <source>
        <dbReference type="EMBL" id="KAL1243545.1"/>
    </source>
</evidence>
<accession>A0ABR3KSB4</accession>
<gene>
    <name evidence="2" type="ORF">TSPI_00325</name>
</gene>
<sequence>MAFFFSSLHSTAILSARASCLFVVEDLQEGEVKIAMVSQCVPIVHIYQFRCPNMYLLSVECRRLIRRQEADNWCVSFNILPRPRRFDRLINHGRDKKQDAFMFEEVTSRNDRGWCELMLVVVVEHNGWSETSRARAFFNSLNKVVVCGDGHGYGRCSCVYKRPVRGVQSIGTSLFRLTNSVDCFRKDLGEHKWGRPSIAYSLASSEDLCRAVAGINCTRLRELRKSVNNNNTSERDADGIDHFSLSDRFRLNLYGSF</sequence>
<feature type="chain" id="PRO_5045870772" evidence="1">
    <location>
        <begin position="19"/>
        <end position="257"/>
    </location>
</feature>
<protein>
    <submittedName>
        <fullName evidence="2">L-lactate dehydrogenase A chain</fullName>
    </submittedName>
</protein>
<reference evidence="2 3" key="1">
    <citation type="submission" date="2024-07" db="EMBL/GenBank/DDBJ databases">
        <title>Enhanced genomic and transcriptomic resources for Trichinella pseudospiralis and T. spiralis underpin the discovery of pronounced molecular differences between stages and species.</title>
        <authorList>
            <person name="Pasi K.K."/>
            <person name="La Rosa G."/>
            <person name="Gomez-Morales M.A."/>
            <person name="Tosini F."/>
            <person name="Sumanam S."/>
            <person name="Young N.D."/>
            <person name="Chang B.C."/>
            <person name="Robin G.B."/>
        </authorList>
    </citation>
    <scope>NUCLEOTIDE SEQUENCE [LARGE SCALE GENOMIC DNA]</scope>
    <source>
        <strain evidence="2">ISS534</strain>
    </source>
</reference>
<dbReference type="Proteomes" id="UP001558632">
    <property type="component" value="Unassembled WGS sequence"/>
</dbReference>
<name>A0ABR3KSB4_TRISP</name>
<feature type="signal peptide" evidence="1">
    <location>
        <begin position="1"/>
        <end position="18"/>
    </location>
</feature>
<evidence type="ECO:0000256" key="1">
    <source>
        <dbReference type="SAM" id="SignalP"/>
    </source>
</evidence>
<keyword evidence="3" id="KW-1185">Reference proteome</keyword>
<dbReference type="EMBL" id="JBEUSY010000169">
    <property type="protein sequence ID" value="KAL1243545.1"/>
    <property type="molecule type" value="Genomic_DNA"/>
</dbReference>
<keyword evidence="1" id="KW-0732">Signal</keyword>